<comment type="caution">
    <text evidence="1">The sequence shown here is derived from an EMBL/GenBank/DDBJ whole genome shotgun (WGS) entry which is preliminary data.</text>
</comment>
<proteinExistence type="predicted"/>
<evidence type="ECO:0000313" key="1">
    <source>
        <dbReference type="EMBL" id="KKL92630.1"/>
    </source>
</evidence>
<organism evidence="1">
    <name type="scientific">marine sediment metagenome</name>
    <dbReference type="NCBI Taxonomy" id="412755"/>
    <lineage>
        <taxon>unclassified sequences</taxon>
        <taxon>metagenomes</taxon>
        <taxon>ecological metagenomes</taxon>
    </lineage>
</organism>
<protein>
    <submittedName>
        <fullName evidence="1">Uncharacterized protein</fullName>
    </submittedName>
</protein>
<accession>A0A0F9IFP8</accession>
<feature type="non-terminal residue" evidence="1">
    <location>
        <position position="1"/>
    </location>
</feature>
<gene>
    <name evidence="1" type="ORF">LCGC14_1882840</name>
</gene>
<name>A0A0F9IFP8_9ZZZZ</name>
<sequence length="56" mass="6567">PHVPSTVDCTPEMYWGLMQPLETLRTFARIIDTCHTERHKQSARYVCTYRALLTID</sequence>
<dbReference type="AlphaFoldDB" id="A0A0F9IFP8"/>
<dbReference type="EMBL" id="LAZR01019413">
    <property type="protein sequence ID" value="KKL92630.1"/>
    <property type="molecule type" value="Genomic_DNA"/>
</dbReference>
<reference evidence="1" key="1">
    <citation type="journal article" date="2015" name="Nature">
        <title>Complex archaea that bridge the gap between prokaryotes and eukaryotes.</title>
        <authorList>
            <person name="Spang A."/>
            <person name="Saw J.H."/>
            <person name="Jorgensen S.L."/>
            <person name="Zaremba-Niedzwiedzka K."/>
            <person name="Martijn J."/>
            <person name="Lind A.E."/>
            <person name="van Eijk R."/>
            <person name="Schleper C."/>
            <person name="Guy L."/>
            <person name="Ettema T.J."/>
        </authorList>
    </citation>
    <scope>NUCLEOTIDE SEQUENCE</scope>
</reference>